<dbReference type="CDD" id="cd01949">
    <property type="entry name" value="GGDEF"/>
    <property type="match status" value="1"/>
</dbReference>
<dbReference type="Proteomes" id="UP001056708">
    <property type="component" value="Chromosome"/>
</dbReference>
<feature type="domain" description="GGDEF" evidence="2">
    <location>
        <begin position="104"/>
        <end position="241"/>
    </location>
</feature>
<dbReference type="PANTHER" id="PTHR45138">
    <property type="entry name" value="REGULATORY COMPONENTS OF SENSORY TRANSDUCTION SYSTEM"/>
    <property type="match status" value="1"/>
</dbReference>
<dbReference type="SUPFAM" id="SSF55073">
    <property type="entry name" value="Nucleotide cyclase"/>
    <property type="match status" value="1"/>
</dbReference>
<dbReference type="InterPro" id="IPR000160">
    <property type="entry name" value="GGDEF_dom"/>
</dbReference>
<dbReference type="InterPro" id="IPR029787">
    <property type="entry name" value="Nucleotide_cyclase"/>
</dbReference>
<keyword evidence="1" id="KW-0175">Coiled coil</keyword>
<evidence type="ECO:0000259" key="2">
    <source>
        <dbReference type="PROSITE" id="PS50887"/>
    </source>
</evidence>
<dbReference type="EMBL" id="CP098611">
    <property type="protein sequence ID" value="USR92272.1"/>
    <property type="molecule type" value="Genomic_DNA"/>
</dbReference>
<accession>A0ABY5ATY2</accession>
<dbReference type="SMART" id="SM00267">
    <property type="entry name" value="GGDEF"/>
    <property type="match status" value="1"/>
</dbReference>
<keyword evidence="4" id="KW-1185">Reference proteome</keyword>
<gene>
    <name evidence="3" type="ORF">NEA10_05995</name>
</gene>
<sequence length="243" mass="27783">MESETSPEHLRQELAQLRLELEVLQREKLDLEIMVENITEHADAIEVELRARNQDVQELNERLALANKELEQLASVDGLTGIANRRRFDMTLEREWKRLSRDQKPFSLILGDIDYFKRYNDTYGHQAGDECLQKVCQACHACAKRASDLAARYGGEEIAIILPDTDSIGAMYIAQDVRRQIRQLNIKHDASPIGNLISMSLGVATIIPHNQLRPNVLINQADMALYRAKQNGRNRIVLFHKSL</sequence>
<dbReference type="GO" id="GO:0052621">
    <property type="term" value="F:diguanylate cyclase activity"/>
    <property type="evidence" value="ECO:0007669"/>
    <property type="project" value="UniProtKB-EC"/>
</dbReference>
<proteinExistence type="predicted"/>
<evidence type="ECO:0000313" key="3">
    <source>
        <dbReference type="EMBL" id="USR92272.1"/>
    </source>
</evidence>
<feature type="coiled-coil region" evidence="1">
    <location>
        <begin position="7"/>
        <end position="76"/>
    </location>
</feature>
<evidence type="ECO:0000256" key="1">
    <source>
        <dbReference type="SAM" id="Coils"/>
    </source>
</evidence>
<dbReference type="Gene3D" id="3.30.70.270">
    <property type="match status" value="1"/>
</dbReference>
<dbReference type="RefSeq" id="WP_252664360.1">
    <property type="nucleotide sequence ID" value="NZ_CP098611.1"/>
</dbReference>
<dbReference type="EC" id="2.7.7.65" evidence="3"/>
<dbReference type="NCBIfam" id="TIGR00254">
    <property type="entry name" value="GGDEF"/>
    <property type="match status" value="1"/>
</dbReference>
<organism evidence="3 4">
    <name type="scientific">Phormidium yuhuli AB48</name>
    <dbReference type="NCBI Taxonomy" id="2940671"/>
    <lineage>
        <taxon>Bacteria</taxon>
        <taxon>Bacillati</taxon>
        <taxon>Cyanobacteriota</taxon>
        <taxon>Cyanophyceae</taxon>
        <taxon>Oscillatoriophycideae</taxon>
        <taxon>Oscillatoriales</taxon>
        <taxon>Oscillatoriaceae</taxon>
        <taxon>Phormidium</taxon>
        <taxon>Phormidium yuhuli</taxon>
    </lineage>
</organism>
<dbReference type="PROSITE" id="PS50887">
    <property type="entry name" value="GGDEF"/>
    <property type="match status" value="1"/>
</dbReference>
<keyword evidence="3" id="KW-0808">Transferase</keyword>
<protein>
    <submittedName>
        <fullName evidence="3">Diguanylate cyclase</fullName>
        <ecNumber evidence="3">2.7.7.65</ecNumber>
    </submittedName>
</protein>
<name>A0ABY5ATY2_9CYAN</name>
<reference evidence="3" key="1">
    <citation type="submission" date="2022-06" db="EMBL/GenBank/DDBJ databases">
        <title>Genome sequence of Phormidium yuhuli AB48 isolated from an industrial photobioreactor environment.</title>
        <authorList>
            <person name="Qiu Y."/>
            <person name="Noonan A.J.C."/>
            <person name="Dofher K."/>
            <person name="Koch M."/>
            <person name="Kieft B."/>
            <person name="Lin X."/>
            <person name="Ziels R.M."/>
            <person name="Hallam S.J."/>
        </authorList>
    </citation>
    <scope>NUCLEOTIDE SEQUENCE</scope>
    <source>
        <strain evidence="3">AB48</strain>
    </source>
</reference>
<dbReference type="PANTHER" id="PTHR45138:SF9">
    <property type="entry name" value="DIGUANYLATE CYCLASE DGCM-RELATED"/>
    <property type="match status" value="1"/>
</dbReference>
<dbReference type="InterPro" id="IPR043128">
    <property type="entry name" value="Rev_trsase/Diguanyl_cyclase"/>
</dbReference>
<evidence type="ECO:0000313" key="4">
    <source>
        <dbReference type="Proteomes" id="UP001056708"/>
    </source>
</evidence>
<dbReference type="InterPro" id="IPR050469">
    <property type="entry name" value="Diguanylate_Cyclase"/>
</dbReference>
<keyword evidence="3" id="KW-0548">Nucleotidyltransferase</keyword>
<dbReference type="Pfam" id="PF00990">
    <property type="entry name" value="GGDEF"/>
    <property type="match status" value="1"/>
</dbReference>